<reference evidence="4 5" key="1">
    <citation type="submission" date="2018-01" db="EMBL/GenBank/DDBJ databases">
        <title>The draft genome sequence of Halioglobus japonicus S1-36.</title>
        <authorList>
            <person name="Du Z.-J."/>
            <person name="Shi M.-J."/>
        </authorList>
    </citation>
    <scope>NUCLEOTIDE SEQUENCE [LARGE SCALE GENOMIC DNA]</scope>
    <source>
        <strain evidence="4 5">S1-36</strain>
    </source>
</reference>
<dbReference type="InterPro" id="IPR003749">
    <property type="entry name" value="ThiS/MoaD-like"/>
</dbReference>
<proteinExistence type="inferred from homology"/>
<dbReference type="InterPro" id="IPR044672">
    <property type="entry name" value="MOCS2A"/>
</dbReference>
<name>A0AAP8SP94_9GAMM</name>
<gene>
    <name evidence="4" type="primary">moaD</name>
    <name evidence="4" type="ORF">C0029_11065</name>
</gene>
<comment type="caution">
    <text evidence="4">The sequence shown here is derived from an EMBL/GenBank/DDBJ whole genome shotgun (WGS) entry which is preliminary data.</text>
</comment>
<dbReference type="AlphaFoldDB" id="A0AAP8SP94"/>
<protein>
    <recommendedName>
        <fullName evidence="3">Molybdopterin synthase sulfur carrier subunit</fullName>
    </recommendedName>
</protein>
<dbReference type="CDD" id="cd00754">
    <property type="entry name" value="Ubl_MoaD"/>
    <property type="match status" value="1"/>
</dbReference>
<keyword evidence="1" id="KW-0547">Nucleotide-binding</keyword>
<dbReference type="PANTHER" id="PTHR33359:SF1">
    <property type="entry name" value="MOLYBDOPTERIN SYNTHASE SULFUR CARRIER SUBUNIT"/>
    <property type="match status" value="1"/>
</dbReference>
<dbReference type="Gene3D" id="3.10.20.30">
    <property type="match status" value="1"/>
</dbReference>
<evidence type="ECO:0000256" key="2">
    <source>
        <dbReference type="ARBA" id="ARBA00024200"/>
    </source>
</evidence>
<accession>A0AAP8SP94</accession>
<organism evidence="4 5">
    <name type="scientific">Halioglobus japonicus</name>
    <dbReference type="NCBI Taxonomy" id="930805"/>
    <lineage>
        <taxon>Bacteria</taxon>
        <taxon>Pseudomonadati</taxon>
        <taxon>Pseudomonadota</taxon>
        <taxon>Gammaproteobacteria</taxon>
        <taxon>Cellvibrionales</taxon>
        <taxon>Halieaceae</taxon>
        <taxon>Halioglobus</taxon>
    </lineage>
</organism>
<evidence type="ECO:0000256" key="3">
    <source>
        <dbReference type="ARBA" id="ARBA00024247"/>
    </source>
</evidence>
<keyword evidence="5" id="KW-1185">Reference proteome</keyword>
<evidence type="ECO:0000256" key="1">
    <source>
        <dbReference type="ARBA" id="ARBA00022741"/>
    </source>
</evidence>
<dbReference type="Pfam" id="PF02597">
    <property type="entry name" value="ThiS"/>
    <property type="match status" value="1"/>
</dbReference>
<dbReference type="EMBL" id="PKUR01000002">
    <property type="protein sequence ID" value="PLW86898.1"/>
    <property type="molecule type" value="Genomic_DNA"/>
</dbReference>
<dbReference type="GO" id="GO:0000166">
    <property type="term" value="F:nucleotide binding"/>
    <property type="evidence" value="ECO:0007669"/>
    <property type="project" value="UniProtKB-KW"/>
</dbReference>
<evidence type="ECO:0000313" key="4">
    <source>
        <dbReference type="EMBL" id="PLW86898.1"/>
    </source>
</evidence>
<evidence type="ECO:0000313" key="5">
    <source>
        <dbReference type="Proteomes" id="UP000235162"/>
    </source>
</evidence>
<dbReference type="GO" id="GO:0006777">
    <property type="term" value="P:Mo-molybdopterin cofactor biosynthetic process"/>
    <property type="evidence" value="ECO:0007669"/>
    <property type="project" value="InterPro"/>
</dbReference>
<dbReference type="InterPro" id="IPR012675">
    <property type="entry name" value="Beta-grasp_dom_sf"/>
</dbReference>
<dbReference type="RefSeq" id="WP_102106279.1">
    <property type="nucleotide sequence ID" value="NZ_BMYL01000009.1"/>
</dbReference>
<comment type="similarity">
    <text evidence="2">Belongs to the MoaD family.</text>
</comment>
<dbReference type="GO" id="GO:1990133">
    <property type="term" value="C:molybdopterin adenylyltransferase complex"/>
    <property type="evidence" value="ECO:0007669"/>
    <property type="project" value="TreeGrafter"/>
</dbReference>
<dbReference type="SUPFAM" id="SSF54285">
    <property type="entry name" value="MoaD/ThiS"/>
    <property type="match status" value="1"/>
</dbReference>
<sequence length="83" mass="8960">MIKVLFFGRVRESLDCAEQAVPFTSGLDLDALQQALIEEGGPSWGDVLTEENMIRAINHEVVDGNPELAEGDEVAFFPPVTGG</sequence>
<dbReference type="Proteomes" id="UP000235162">
    <property type="component" value="Unassembled WGS sequence"/>
</dbReference>
<dbReference type="PANTHER" id="PTHR33359">
    <property type="entry name" value="MOLYBDOPTERIN SYNTHASE SULFUR CARRIER SUBUNIT"/>
    <property type="match status" value="1"/>
</dbReference>
<dbReference type="InterPro" id="IPR016155">
    <property type="entry name" value="Mopterin_synth/thiamin_S_b"/>
</dbReference>